<dbReference type="CTD" id="20236457"/>
<dbReference type="EMBL" id="KB203274">
    <property type="protein sequence ID" value="ESO85445.1"/>
    <property type="molecule type" value="Genomic_DNA"/>
</dbReference>
<dbReference type="AlphaFoldDB" id="V3ZSD1"/>
<protein>
    <submittedName>
        <fullName evidence="1">Uncharacterized protein</fullName>
    </submittedName>
</protein>
<name>V3ZSD1_LOTGI</name>
<accession>V3ZSD1</accession>
<dbReference type="SUPFAM" id="SSF52540">
    <property type="entry name" value="P-loop containing nucleoside triphosphate hydrolases"/>
    <property type="match status" value="1"/>
</dbReference>
<keyword evidence="2" id="KW-1185">Reference proteome</keyword>
<dbReference type="HOGENOM" id="CLU_069233_0_1_1"/>
<reference evidence="1 2" key="1">
    <citation type="journal article" date="2013" name="Nature">
        <title>Insights into bilaterian evolution from three spiralian genomes.</title>
        <authorList>
            <person name="Simakov O."/>
            <person name="Marletaz F."/>
            <person name="Cho S.J."/>
            <person name="Edsinger-Gonzales E."/>
            <person name="Havlak P."/>
            <person name="Hellsten U."/>
            <person name="Kuo D.H."/>
            <person name="Larsson T."/>
            <person name="Lv J."/>
            <person name="Arendt D."/>
            <person name="Savage R."/>
            <person name="Osoegawa K."/>
            <person name="de Jong P."/>
            <person name="Grimwood J."/>
            <person name="Chapman J.A."/>
            <person name="Shapiro H."/>
            <person name="Aerts A."/>
            <person name="Otillar R.P."/>
            <person name="Terry A.Y."/>
            <person name="Boore J.L."/>
            <person name="Grigoriev I.V."/>
            <person name="Lindberg D.R."/>
            <person name="Seaver E.C."/>
            <person name="Weisblat D.A."/>
            <person name="Putnam N.H."/>
            <person name="Rokhsar D.S."/>
        </authorList>
    </citation>
    <scope>NUCLEOTIDE SEQUENCE [LARGE SCALE GENOMIC DNA]</scope>
</reference>
<dbReference type="KEGG" id="lgi:LOTGIDRAFT_154939"/>
<gene>
    <name evidence="1" type="ORF">LOTGIDRAFT_154939</name>
</gene>
<dbReference type="GeneID" id="20236457"/>
<evidence type="ECO:0000313" key="1">
    <source>
        <dbReference type="EMBL" id="ESO85445.1"/>
    </source>
</evidence>
<sequence length="268" mass="30992">MEKLANGSGVGEMIGTMKEIGKRFSEETKKTVKQGLNKLVDSIDTGEIKAKHKEIFPNNPMLMCICGSSGSGKTHLTFNMLTTPNLLDFDSLYIYTTTPEQSYYHFLKALEYLPKKDVQDLFQYYEENEEEVEIKDFIDNYIEGKKPTDIKVFLTKNVNDLDLSKIDIKLYKRVIERDEEELGDYAEEHSPITQEIDEFEDMVSGEGITFLSDNNEELLNRLRVILAAMKEGHRSHRQYNEVNCILKRLLEKGIIDKNDYKSVIKHVK</sequence>
<proteinExistence type="predicted"/>
<dbReference type="OrthoDB" id="6818379at2759"/>
<organism evidence="1 2">
    <name type="scientific">Lottia gigantea</name>
    <name type="common">Giant owl limpet</name>
    <dbReference type="NCBI Taxonomy" id="225164"/>
    <lineage>
        <taxon>Eukaryota</taxon>
        <taxon>Metazoa</taxon>
        <taxon>Spiralia</taxon>
        <taxon>Lophotrochozoa</taxon>
        <taxon>Mollusca</taxon>
        <taxon>Gastropoda</taxon>
        <taxon>Patellogastropoda</taxon>
        <taxon>Lottioidea</taxon>
        <taxon>Lottiidae</taxon>
        <taxon>Lottia</taxon>
    </lineage>
</organism>
<evidence type="ECO:0000313" key="2">
    <source>
        <dbReference type="Proteomes" id="UP000030746"/>
    </source>
</evidence>
<dbReference type="InterPro" id="IPR027417">
    <property type="entry name" value="P-loop_NTPase"/>
</dbReference>
<dbReference type="Proteomes" id="UP000030746">
    <property type="component" value="Unassembled WGS sequence"/>
</dbReference>
<dbReference type="RefSeq" id="XP_009063691.1">
    <property type="nucleotide sequence ID" value="XM_009065443.1"/>
</dbReference>